<dbReference type="Pfam" id="PF00773">
    <property type="entry name" value="RNB"/>
    <property type="match status" value="1"/>
</dbReference>
<dbReference type="OrthoDB" id="372421at2759"/>
<accession>A0A7I8VPM2</accession>
<name>A0A7I8VPM2_9ANNE</name>
<sequence>MIRSNVFIRKTKRGKILKVVREHYLRDDVYCSFPKCEQCEEEKPIFSSNPSVDSKELVGKYLIIPDSNVVLHQMDILEDSSIRNVIILQTVYGEVLHRSAIAYKKLKDCLSNPEKKFYLFMNEFHRDTFIERDQKESPNDRNDRAIRTAALWYQKHLKPYEVEILLVTNDQSNKNLALESGIKTNTVEKFVKSLKNCDELADKLALTREASSSTGKTAVFEEHLPLSSIQVGLKSGSYIQGTFHASRDNYLEASVDVYEKDGLSILIQGQQHMNRAMQGDTVAIEILPESEWQSSSSLILEDDGEKNDESTISEDKKILQDISNKSEKKPCGKVVGIIKRNWRQFCGMLQKSLIETATRHLVIPADKRIPKIRIETRQADVLDGKRILVVIDSWPRTSRYPLGHFVRNLGAIGDKKTENEVLLIEHDIPHHQFSTAVRACLPSLPWSITEEDLKQRKDLRDLTVVSVDPPGCTDIDDALHCFQLDNGNYEVGVHIADVSHFIKPGTAIDVEAANRANTVYLIDQRIDMVPELLSSNICSLRGGEERFAFSVIWELDENAKVVNVKFTKSIIKSKAALTYAEAQMRIDDSQQTDDVTKSLRLLNKLAKILKQERIKQGSLTLASPEVRFHMDSETHDPIEVQTKQLLETNSMVEEFMLLANIATAKKIYDEFPSCALLRRHPEPPSSNFESLIKSAESKGFTLNVTSGKMLAESLEKSVLESNSYFNTMLRIMATRCMLQALYFCSGVVDQKDFYHYGLAAPIYTHFTSPIRRYSDIIVHRLLAVSIQADAPHPDFLDKKKTQNLCNNLNYRHKMAQYAGRASVGLHTQLFFQNKIVCEDGYILFVRKNAIQILIPKYGLEGTIFLDKSPVKFVYDETSGTQKCGDITFSSFDKVVVQISIDKTHIQHQKLCLKLVSPYIGGFSVSNIEEEPPQKKKRKS</sequence>
<evidence type="ECO:0000256" key="7">
    <source>
        <dbReference type="ARBA" id="ARBA00022722"/>
    </source>
</evidence>
<dbReference type="Pfam" id="PF17849">
    <property type="entry name" value="OB_Dis3"/>
    <property type="match status" value="1"/>
</dbReference>
<evidence type="ECO:0000256" key="9">
    <source>
        <dbReference type="ARBA" id="ARBA00022801"/>
    </source>
</evidence>
<dbReference type="InterPro" id="IPR022966">
    <property type="entry name" value="RNase_II/R_CS"/>
</dbReference>
<keyword evidence="10" id="KW-0271">Exosome</keyword>
<dbReference type="GO" id="GO:0004519">
    <property type="term" value="F:endonuclease activity"/>
    <property type="evidence" value="ECO:0007669"/>
    <property type="project" value="UniProtKB-KW"/>
</dbReference>
<dbReference type="InterPro" id="IPR002716">
    <property type="entry name" value="PIN_dom"/>
</dbReference>
<keyword evidence="6" id="KW-0698">rRNA processing</keyword>
<evidence type="ECO:0000256" key="13">
    <source>
        <dbReference type="ARBA" id="ARBA00023242"/>
    </source>
</evidence>
<dbReference type="InterPro" id="IPR050180">
    <property type="entry name" value="RNR_Ribonuclease"/>
</dbReference>
<feature type="domain" description="PIN" evidence="17">
    <location>
        <begin position="61"/>
        <end position="175"/>
    </location>
</feature>
<dbReference type="InterPro" id="IPR001900">
    <property type="entry name" value="RNase_II/R"/>
</dbReference>
<evidence type="ECO:0000256" key="1">
    <source>
        <dbReference type="ARBA" id="ARBA00001946"/>
    </source>
</evidence>
<dbReference type="GO" id="GO:0071034">
    <property type="term" value="P:CUT catabolic process"/>
    <property type="evidence" value="ECO:0007669"/>
    <property type="project" value="UniProtKB-ARBA"/>
</dbReference>
<evidence type="ECO:0000256" key="10">
    <source>
        <dbReference type="ARBA" id="ARBA00022835"/>
    </source>
</evidence>
<keyword evidence="8" id="KW-0255">Endonuclease</keyword>
<evidence type="ECO:0000256" key="3">
    <source>
        <dbReference type="ARBA" id="ARBA00004604"/>
    </source>
</evidence>
<comment type="similarity">
    <text evidence="4 16">Belongs to the RNR ribonuclease family.</text>
</comment>
<proteinExistence type="inferred from homology"/>
<dbReference type="GO" id="GO:0003723">
    <property type="term" value="F:RNA binding"/>
    <property type="evidence" value="ECO:0007669"/>
    <property type="project" value="UniProtKB-KW"/>
</dbReference>
<reference evidence="19 20" key="1">
    <citation type="submission" date="2020-08" db="EMBL/GenBank/DDBJ databases">
        <authorList>
            <person name="Hejnol A."/>
        </authorList>
    </citation>
    <scope>NUCLEOTIDE SEQUENCE [LARGE SCALE GENOMIC DNA]</scope>
</reference>
<dbReference type="GO" id="GO:0005730">
    <property type="term" value="C:nucleolus"/>
    <property type="evidence" value="ECO:0007669"/>
    <property type="project" value="UniProtKB-SubCell"/>
</dbReference>
<evidence type="ECO:0000256" key="4">
    <source>
        <dbReference type="ARBA" id="ARBA00005785"/>
    </source>
</evidence>
<evidence type="ECO:0000256" key="16">
    <source>
        <dbReference type="RuleBase" id="RU003901"/>
    </source>
</evidence>
<evidence type="ECO:0000256" key="6">
    <source>
        <dbReference type="ARBA" id="ARBA00022552"/>
    </source>
</evidence>
<feature type="domain" description="RNB" evidence="18">
    <location>
        <begin position="456"/>
        <end position="788"/>
    </location>
</feature>
<dbReference type="Gene3D" id="2.40.50.700">
    <property type="match status" value="1"/>
</dbReference>
<dbReference type="SMART" id="SM00670">
    <property type="entry name" value="PINc"/>
    <property type="match status" value="1"/>
</dbReference>
<dbReference type="InterPro" id="IPR029060">
    <property type="entry name" value="PIN-like_dom_sf"/>
</dbReference>
<dbReference type="Proteomes" id="UP000549394">
    <property type="component" value="Unassembled WGS sequence"/>
</dbReference>
<dbReference type="GO" id="GO:0006364">
    <property type="term" value="P:rRNA processing"/>
    <property type="evidence" value="ECO:0007669"/>
    <property type="project" value="UniProtKB-KW"/>
</dbReference>
<evidence type="ECO:0000313" key="19">
    <source>
        <dbReference type="EMBL" id="CAD5118184.1"/>
    </source>
</evidence>
<keyword evidence="12" id="KW-0694">RNA-binding</keyword>
<dbReference type="InterPro" id="IPR033770">
    <property type="entry name" value="RRP44_S1"/>
</dbReference>
<dbReference type="Gene3D" id="3.40.50.1010">
    <property type="entry name" value="5'-nuclease"/>
    <property type="match status" value="1"/>
</dbReference>
<protein>
    <recommendedName>
        <fullName evidence="14">Protein DIS3 homolog</fullName>
    </recommendedName>
    <alternativeName>
        <fullName evidence="15">Ribosomal RNA-processing protein 44</fullName>
    </alternativeName>
</protein>
<dbReference type="Pfam" id="PF17215">
    <property type="entry name" value="Rrp44_S1"/>
    <property type="match status" value="1"/>
</dbReference>
<dbReference type="PANTHER" id="PTHR23355">
    <property type="entry name" value="RIBONUCLEASE"/>
    <property type="match status" value="1"/>
</dbReference>
<dbReference type="PROSITE" id="PS01175">
    <property type="entry name" value="RIBONUCLEASE_II"/>
    <property type="match status" value="1"/>
</dbReference>
<dbReference type="InterPro" id="IPR012340">
    <property type="entry name" value="NA-bd_OB-fold"/>
</dbReference>
<keyword evidence="9" id="KW-0378">Hydrolase</keyword>
<keyword evidence="20" id="KW-1185">Reference proteome</keyword>
<evidence type="ECO:0000256" key="12">
    <source>
        <dbReference type="ARBA" id="ARBA00022884"/>
    </source>
</evidence>
<evidence type="ECO:0000256" key="11">
    <source>
        <dbReference type="ARBA" id="ARBA00022839"/>
    </source>
</evidence>
<evidence type="ECO:0000256" key="8">
    <source>
        <dbReference type="ARBA" id="ARBA00022759"/>
    </source>
</evidence>
<organism evidence="19 20">
    <name type="scientific">Dimorphilus gyrociliatus</name>
    <dbReference type="NCBI Taxonomy" id="2664684"/>
    <lineage>
        <taxon>Eukaryota</taxon>
        <taxon>Metazoa</taxon>
        <taxon>Spiralia</taxon>
        <taxon>Lophotrochozoa</taxon>
        <taxon>Annelida</taxon>
        <taxon>Polychaeta</taxon>
        <taxon>Polychaeta incertae sedis</taxon>
        <taxon>Dinophilidae</taxon>
        <taxon>Dimorphilus</taxon>
    </lineage>
</organism>
<gene>
    <name evidence="19" type="ORF">DGYR_LOCUS6605</name>
</gene>
<keyword evidence="11" id="KW-0269">Exonuclease</keyword>
<dbReference type="GO" id="GO:0016075">
    <property type="term" value="P:rRNA catabolic process"/>
    <property type="evidence" value="ECO:0007669"/>
    <property type="project" value="TreeGrafter"/>
</dbReference>
<dbReference type="GO" id="GO:0000176">
    <property type="term" value="C:nuclear exosome (RNase complex)"/>
    <property type="evidence" value="ECO:0007669"/>
    <property type="project" value="UniProtKB-ARBA"/>
</dbReference>
<dbReference type="FunFam" id="2.40.50.140:FF:000125">
    <property type="entry name" value="exosome complex exonuclease RRP44 isoform X1"/>
    <property type="match status" value="1"/>
</dbReference>
<dbReference type="InterPro" id="IPR041505">
    <property type="entry name" value="Dis3_CSD2"/>
</dbReference>
<dbReference type="SUPFAM" id="SSF88723">
    <property type="entry name" value="PIN domain-like"/>
    <property type="match status" value="1"/>
</dbReference>
<comment type="cofactor">
    <cofactor evidence="1">
        <name>Mg(2+)</name>
        <dbReference type="ChEBI" id="CHEBI:18420"/>
    </cofactor>
</comment>
<dbReference type="GO" id="GO:0071031">
    <property type="term" value="P:nuclear mRNA surveillance of mRNA 3'-end processing"/>
    <property type="evidence" value="ECO:0007669"/>
    <property type="project" value="TreeGrafter"/>
</dbReference>
<dbReference type="SMART" id="SM00955">
    <property type="entry name" value="RNB"/>
    <property type="match status" value="1"/>
</dbReference>
<dbReference type="Pfam" id="PF17216">
    <property type="entry name" value="Rrp44_CSD1"/>
    <property type="match status" value="1"/>
</dbReference>
<dbReference type="Gene3D" id="2.40.50.690">
    <property type="match status" value="1"/>
</dbReference>
<evidence type="ECO:0000256" key="5">
    <source>
        <dbReference type="ARBA" id="ARBA00022490"/>
    </source>
</evidence>
<dbReference type="Pfam" id="PF13638">
    <property type="entry name" value="PIN_4"/>
    <property type="match status" value="1"/>
</dbReference>
<evidence type="ECO:0000256" key="2">
    <source>
        <dbReference type="ARBA" id="ARBA00004496"/>
    </source>
</evidence>
<dbReference type="FunFam" id="2.40.50.700:FF:000001">
    <property type="entry name" value="Exosome complex exonuclease exoribonuclease (Rrp44)"/>
    <property type="match status" value="1"/>
</dbReference>
<evidence type="ECO:0000259" key="17">
    <source>
        <dbReference type="SMART" id="SM00670"/>
    </source>
</evidence>
<dbReference type="FunFam" id="3.40.50.1010:FF:000010">
    <property type="entry name" value="Exosome complex exonuclease DIS3"/>
    <property type="match status" value="1"/>
</dbReference>
<evidence type="ECO:0000313" key="20">
    <source>
        <dbReference type="Proteomes" id="UP000549394"/>
    </source>
</evidence>
<dbReference type="Gene3D" id="2.40.50.140">
    <property type="entry name" value="Nucleic acid-binding proteins"/>
    <property type="match status" value="1"/>
</dbReference>
<dbReference type="SUPFAM" id="SSF50249">
    <property type="entry name" value="Nucleic acid-binding proteins"/>
    <property type="match status" value="3"/>
</dbReference>
<dbReference type="GO" id="GO:0000177">
    <property type="term" value="C:cytoplasmic exosome (RNase complex)"/>
    <property type="evidence" value="ECO:0007669"/>
    <property type="project" value="TreeGrafter"/>
</dbReference>
<dbReference type="CDD" id="cd09862">
    <property type="entry name" value="PIN_Rrp44-like"/>
    <property type="match status" value="1"/>
</dbReference>
<evidence type="ECO:0000259" key="18">
    <source>
        <dbReference type="SMART" id="SM00955"/>
    </source>
</evidence>
<comment type="subcellular location">
    <subcellularLocation>
        <location evidence="2">Cytoplasm</location>
    </subcellularLocation>
    <subcellularLocation>
        <location evidence="3">Nucleus</location>
        <location evidence="3">Nucleolus</location>
    </subcellularLocation>
</comment>
<dbReference type="AlphaFoldDB" id="A0A7I8VPM2"/>
<dbReference type="GO" id="GO:0000175">
    <property type="term" value="F:3'-5'-RNA exonuclease activity"/>
    <property type="evidence" value="ECO:0007669"/>
    <property type="project" value="TreeGrafter"/>
</dbReference>
<dbReference type="EMBL" id="CAJFCJ010000008">
    <property type="protein sequence ID" value="CAD5118184.1"/>
    <property type="molecule type" value="Genomic_DNA"/>
</dbReference>
<dbReference type="FunFam" id="2.40.50.690:FF:000010">
    <property type="entry name" value="Rrp44p homologue, putative"/>
    <property type="match status" value="1"/>
</dbReference>
<evidence type="ECO:0000256" key="14">
    <source>
        <dbReference type="ARBA" id="ARBA00077221"/>
    </source>
</evidence>
<dbReference type="InterPro" id="IPR033771">
    <property type="entry name" value="Rrp44_CSD1"/>
</dbReference>
<keyword evidence="13" id="KW-0539">Nucleus</keyword>
<comment type="caution">
    <text evidence="19">The sequence shown here is derived from an EMBL/GenBank/DDBJ whole genome shotgun (WGS) entry which is preliminary data.</text>
</comment>
<keyword evidence="7" id="KW-0540">Nuclease</keyword>
<evidence type="ECO:0000256" key="15">
    <source>
        <dbReference type="ARBA" id="ARBA00077930"/>
    </source>
</evidence>
<keyword evidence="5" id="KW-0963">Cytoplasm</keyword>
<dbReference type="PANTHER" id="PTHR23355:SF35">
    <property type="entry name" value="EXOSOME COMPLEX EXONUCLEASE RRP44"/>
    <property type="match status" value="1"/>
</dbReference>